<dbReference type="InterPro" id="IPR050309">
    <property type="entry name" value="Type-B_Carboxylest/Lipase"/>
</dbReference>
<organism evidence="3 4">
    <name type="scientific">Metarhizium robertsii</name>
    <dbReference type="NCBI Taxonomy" id="568076"/>
    <lineage>
        <taxon>Eukaryota</taxon>
        <taxon>Fungi</taxon>
        <taxon>Dikarya</taxon>
        <taxon>Ascomycota</taxon>
        <taxon>Pezizomycotina</taxon>
        <taxon>Sordariomycetes</taxon>
        <taxon>Hypocreomycetidae</taxon>
        <taxon>Hypocreales</taxon>
        <taxon>Clavicipitaceae</taxon>
        <taxon>Metarhizium</taxon>
    </lineage>
</organism>
<dbReference type="SUPFAM" id="SSF53474">
    <property type="entry name" value="alpha/beta-Hydrolases"/>
    <property type="match status" value="1"/>
</dbReference>
<gene>
    <name evidence="3" type="ORF">X797_007995</name>
</gene>
<accession>A0A0A1UT35</accession>
<evidence type="ECO:0000256" key="1">
    <source>
        <dbReference type="SAM" id="SignalP"/>
    </source>
</evidence>
<dbReference type="HOGENOM" id="CLU_006586_10_5_1"/>
<dbReference type="PANTHER" id="PTHR11559">
    <property type="entry name" value="CARBOXYLESTERASE"/>
    <property type="match status" value="1"/>
</dbReference>
<protein>
    <submittedName>
        <fullName evidence="3">Carboxylesterase/lipase domain protein</fullName>
    </submittedName>
</protein>
<dbReference type="AlphaFoldDB" id="A0A0A1UT35"/>
<feature type="signal peptide" evidence="1">
    <location>
        <begin position="1"/>
        <end position="17"/>
    </location>
</feature>
<reference evidence="3 4" key="1">
    <citation type="submission" date="2014-02" db="EMBL/GenBank/DDBJ databases">
        <title>The genome sequence of the entomopathogenic fungus Metarhizium robertsii ARSEF 2575.</title>
        <authorList>
            <person name="Giuliano Garisto Donzelli B."/>
            <person name="Roe B.A."/>
            <person name="Macmil S.L."/>
            <person name="Krasnoff S.B."/>
            <person name="Gibson D.M."/>
        </authorList>
    </citation>
    <scope>NUCLEOTIDE SEQUENCE [LARGE SCALE GENOMIC DNA]</scope>
    <source>
        <strain evidence="3 4">ARSEF 2575</strain>
    </source>
</reference>
<dbReference type="InterPro" id="IPR029058">
    <property type="entry name" value="AB_hydrolase_fold"/>
</dbReference>
<evidence type="ECO:0000259" key="2">
    <source>
        <dbReference type="Pfam" id="PF00135"/>
    </source>
</evidence>
<dbReference type="OrthoDB" id="408631at2759"/>
<dbReference type="ESTHER" id="metar-e9f6q5">
    <property type="family name" value="Fungal_carboxylesterase_lipase"/>
</dbReference>
<name>A0A0A1UT35_9HYPO</name>
<comment type="caution">
    <text evidence="3">The sequence shown here is derived from an EMBL/GenBank/DDBJ whole genome shotgun (WGS) entry which is preliminary data.</text>
</comment>
<evidence type="ECO:0000313" key="4">
    <source>
        <dbReference type="Proteomes" id="UP000030151"/>
    </source>
</evidence>
<dbReference type="EMBL" id="JELW01000022">
    <property type="protein sequence ID" value="EXU98997.1"/>
    <property type="molecule type" value="Genomic_DNA"/>
</dbReference>
<feature type="domain" description="Carboxylesterase type B" evidence="2">
    <location>
        <begin position="38"/>
        <end position="530"/>
    </location>
</feature>
<dbReference type="Gene3D" id="3.40.50.1820">
    <property type="entry name" value="alpha/beta hydrolase"/>
    <property type="match status" value="1"/>
</dbReference>
<dbReference type="Proteomes" id="UP000030151">
    <property type="component" value="Unassembled WGS sequence"/>
</dbReference>
<dbReference type="InterPro" id="IPR002018">
    <property type="entry name" value="CarbesteraseB"/>
</dbReference>
<evidence type="ECO:0000313" key="3">
    <source>
        <dbReference type="EMBL" id="EXU98997.1"/>
    </source>
</evidence>
<dbReference type="eggNOG" id="KOG4389">
    <property type="taxonomic scope" value="Eukaryota"/>
</dbReference>
<dbReference type="PROSITE" id="PS00941">
    <property type="entry name" value="CARBOXYLESTERASE_B_2"/>
    <property type="match status" value="1"/>
</dbReference>
<proteinExistence type="predicted"/>
<dbReference type="Pfam" id="PF00135">
    <property type="entry name" value="COesterase"/>
    <property type="match status" value="1"/>
</dbReference>
<keyword evidence="1" id="KW-0732">Signal</keyword>
<sequence>MLSRLVTLGACLLPAWGAHALASSADLPVITLPWGKWQAEVDKTDPLLYVFRNVRFGAEPQRFGPSEFPKWENDSIQSPGSISCISVNVEGLSKPPGGRVPLKDPESFEVPQDEDCLFLDIYVPVRAFEPNARKLSVIVWIYGGAYALGSKNDGEILYTGRPIIKASNYNTIFITGNYRTGAFGFLAGDYMQKAGLPNAGLYDQALLFEWVKLYVEQVGGDNQQVSAWGESAGAGSILHHLIRKDGEINPGFQTYYAMSPAYEMSWDNAPDGRLDTYYRMYSKFAGCDDKYDIDCLRGANRTDLVKANQELFDTVRQTGLFPVGPAVDGKWIRTIPSILLSEGKSWPGIESGIISHCSNESAHFNPKGVNNEGDFDKFLETFLPGNPLAPQRGEIKDFYDCPRTHGGNFSACLETVIRDAVFTCNTRYMFEAYPDRSYMMEYAFASRESGFHGVDLIPLFTKNVAEAKEFLEKMKIPPFWAGIYADALHKTISPKFTKYLASFAVSGDPNGAGIMPLWPTARDTEQGVLDDVMQVREILALQKFRLGKDDQNKKDSCDLWLKIAHEVRHKPEGALGQEEL</sequence>
<dbReference type="InterPro" id="IPR019819">
    <property type="entry name" value="Carboxylesterase_B_CS"/>
</dbReference>
<feature type="chain" id="PRO_5001980835" evidence="1">
    <location>
        <begin position="18"/>
        <end position="580"/>
    </location>
</feature>